<keyword evidence="6 7" id="KW-0520">NAD</keyword>
<evidence type="ECO:0000256" key="6">
    <source>
        <dbReference type="ARBA" id="ARBA00023027"/>
    </source>
</evidence>
<feature type="region of interest" description="Disordered" evidence="9">
    <location>
        <begin position="169"/>
        <end position="219"/>
    </location>
</feature>
<evidence type="ECO:0000256" key="4">
    <source>
        <dbReference type="ARBA" id="ARBA00022857"/>
    </source>
</evidence>
<comment type="caution">
    <text evidence="11">The sequence shown here is derived from an EMBL/GenBank/DDBJ whole genome shotgun (WGS) entry which is preliminary data.</text>
</comment>
<dbReference type="EMBL" id="NHZO01000168">
    <property type="protein sequence ID" value="PHQ48077.1"/>
    <property type="molecule type" value="Genomic_DNA"/>
</dbReference>
<comment type="cofactor">
    <cofactor evidence="8">
        <name>FMN</name>
        <dbReference type="ChEBI" id="CHEBI:58210"/>
    </cofactor>
    <text evidence="8">Binds 1 FMN per subunit.</text>
</comment>
<feature type="compositionally biased region" description="Basic and acidic residues" evidence="9">
    <location>
        <begin position="176"/>
        <end position="194"/>
    </location>
</feature>
<sequence>MMDALTCLTTRRSIHQVSDSGPSEDEFRIMLEAASRAPDHGGLRPWRLLVFRGEARRELGEVFAQSALRDDPGTSAAAVGRLRGKPLRAPLIVAVVCRSREHPKVPAWEQLASAVCAAHSISLAAHALGYGAVWRTGGLCAHEYVRKSLGVEDDEQLISWMYIGRPRRRPGPGRARSVEDRVTDWRPAEPDTPSHPRGFGRSGERAGLPEFFRRYRRKQ</sequence>
<dbReference type="InterPro" id="IPR052530">
    <property type="entry name" value="NAD(P)H_nitroreductase"/>
</dbReference>
<dbReference type="SUPFAM" id="SSF55469">
    <property type="entry name" value="FMN-dependent nitroreductase-like"/>
    <property type="match status" value="1"/>
</dbReference>
<feature type="binding site" evidence="8">
    <location>
        <position position="36"/>
    </location>
    <ligand>
        <name>FMN</name>
        <dbReference type="ChEBI" id="CHEBI:58210"/>
        <note>ligand shared between dimeric partners</note>
    </ligand>
</feature>
<evidence type="ECO:0000256" key="3">
    <source>
        <dbReference type="ARBA" id="ARBA00022643"/>
    </source>
</evidence>
<evidence type="ECO:0000256" key="8">
    <source>
        <dbReference type="PIRSR" id="PIRSR000232-1"/>
    </source>
</evidence>
<organism evidence="11 12">
    <name type="scientific">Streptomyces cinnamoneus</name>
    <name type="common">Streptoverticillium cinnamoneum</name>
    <dbReference type="NCBI Taxonomy" id="53446"/>
    <lineage>
        <taxon>Bacteria</taxon>
        <taxon>Bacillati</taxon>
        <taxon>Actinomycetota</taxon>
        <taxon>Actinomycetes</taxon>
        <taxon>Kitasatosporales</taxon>
        <taxon>Streptomycetaceae</taxon>
        <taxon>Streptomyces</taxon>
        <taxon>Streptomyces cinnamoneus group</taxon>
    </lineage>
</organism>
<accession>A0A2G1XA06</accession>
<gene>
    <name evidence="11" type="ORF">BLA24_32045</name>
</gene>
<evidence type="ECO:0000313" key="11">
    <source>
        <dbReference type="EMBL" id="PHQ48077.1"/>
    </source>
</evidence>
<dbReference type="InterPro" id="IPR026021">
    <property type="entry name" value="YdjA-like"/>
</dbReference>
<evidence type="ECO:0000259" key="10">
    <source>
        <dbReference type="Pfam" id="PF00881"/>
    </source>
</evidence>
<protein>
    <recommendedName>
        <fullName evidence="7">Putative NAD(P)H nitroreductase</fullName>
        <ecNumber evidence="7">1.-.-.-</ecNumber>
    </recommendedName>
</protein>
<dbReference type="InterPro" id="IPR000415">
    <property type="entry name" value="Nitroreductase-like"/>
</dbReference>
<evidence type="ECO:0000256" key="5">
    <source>
        <dbReference type="ARBA" id="ARBA00023002"/>
    </source>
</evidence>
<dbReference type="InterPro" id="IPR029479">
    <property type="entry name" value="Nitroreductase"/>
</dbReference>
<feature type="binding site" description="in other chain" evidence="8">
    <location>
        <begin position="134"/>
        <end position="136"/>
    </location>
    <ligand>
        <name>FMN</name>
        <dbReference type="ChEBI" id="CHEBI:58210"/>
        <note>ligand shared between dimeric partners</note>
    </ligand>
</feature>
<name>A0A2G1XA06_STRCJ</name>
<dbReference type="CDD" id="cd02135">
    <property type="entry name" value="YdjA-like"/>
    <property type="match status" value="1"/>
</dbReference>
<reference evidence="11 12" key="1">
    <citation type="journal article" date="2017" name="Biochemistry">
        <title>Identification of the Biosynthetic Pathway for the Antibiotic Bicyclomycin.</title>
        <authorList>
            <person name="Patteson J."/>
            <person name="Cai W."/>
            <person name="Johnson R.A."/>
            <person name="Santa Maria K."/>
            <person name="Li B."/>
        </authorList>
    </citation>
    <scope>NUCLEOTIDE SEQUENCE [LARGE SCALE GENOMIC DNA]</scope>
    <source>
        <strain evidence="11 12">ATCC 21532</strain>
    </source>
</reference>
<keyword evidence="12" id="KW-1185">Reference proteome</keyword>
<evidence type="ECO:0000256" key="2">
    <source>
        <dbReference type="ARBA" id="ARBA00022630"/>
    </source>
</evidence>
<keyword evidence="2 7" id="KW-0285">Flavoprotein</keyword>
<evidence type="ECO:0000256" key="1">
    <source>
        <dbReference type="ARBA" id="ARBA00007118"/>
    </source>
</evidence>
<dbReference type="GO" id="GO:0016491">
    <property type="term" value="F:oxidoreductase activity"/>
    <property type="evidence" value="ECO:0007669"/>
    <property type="project" value="UniProtKB-UniRule"/>
</dbReference>
<feature type="domain" description="Nitroreductase" evidence="10">
    <location>
        <begin position="9"/>
        <end position="165"/>
    </location>
</feature>
<dbReference type="PIRSF" id="PIRSF000232">
    <property type="entry name" value="YdjA"/>
    <property type="match status" value="1"/>
</dbReference>
<feature type="binding site" evidence="8">
    <location>
        <position position="40"/>
    </location>
    <ligand>
        <name>FMN</name>
        <dbReference type="ChEBI" id="CHEBI:58210"/>
        <note>ligand shared between dimeric partners</note>
    </ligand>
</feature>
<evidence type="ECO:0000313" key="12">
    <source>
        <dbReference type="Proteomes" id="UP000222531"/>
    </source>
</evidence>
<keyword evidence="5 7" id="KW-0560">Oxidoreductase</keyword>
<dbReference type="AlphaFoldDB" id="A0A2G1XA06"/>
<dbReference type="PANTHER" id="PTHR43821:SF1">
    <property type="entry name" value="NAD(P)H NITROREDUCTASE YDJA-RELATED"/>
    <property type="match status" value="1"/>
</dbReference>
<dbReference type="EC" id="1.-.-.-" evidence="7"/>
<evidence type="ECO:0000256" key="7">
    <source>
        <dbReference type="PIRNR" id="PIRNR000232"/>
    </source>
</evidence>
<evidence type="ECO:0000256" key="9">
    <source>
        <dbReference type="SAM" id="MobiDB-lite"/>
    </source>
</evidence>
<keyword evidence="3 7" id="KW-0288">FMN</keyword>
<dbReference type="PANTHER" id="PTHR43821">
    <property type="entry name" value="NAD(P)H NITROREDUCTASE YDJA-RELATED"/>
    <property type="match status" value="1"/>
</dbReference>
<dbReference type="Gene3D" id="3.40.109.10">
    <property type="entry name" value="NADH Oxidase"/>
    <property type="match status" value="1"/>
</dbReference>
<proteinExistence type="inferred from homology"/>
<dbReference type="Proteomes" id="UP000222531">
    <property type="component" value="Unassembled WGS sequence"/>
</dbReference>
<feature type="binding site" description="in other chain" evidence="8">
    <location>
        <begin position="11"/>
        <end position="13"/>
    </location>
    <ligand>
        <name>FMN</name>
        <dbReference type="ChEBI" id="CHEBI:58210"/>
        <note>ligand shared between dimeric partners</note>
    </ligand>
</feature>
<comment type="similarity">
    <text evidence="1 7">Belongs to the nitroreductase family.</text>
</comment>
<keyword evidence="4 7" id="KW-0521">NADP</keyword>
<dbReference type="Pfam" id="PF00881">
    <property type="entry name" value="Nitroreductase"/>
    <property type="match status" value="1"/>
</dbReference>